<accession>A0A0X2NIX6</accession>
<dbReference type="Proteomes" id="UP000182498">
    <property type="component" value="Unassembled WGS sequence"/>
</dbReference>
<reference evidence="3" key="1">
    <citation type="submission" date="2015-11" db="EMBL/GenBank/DDBJ databases">
        <authorList>
            <person name="Dugat-Bony E."/>
        </authorList>
    </citation>
    <scope>NUCLEOTIDE SEQUENCE [LARGE SCALE GENOMIC DNA]</scope>
    <source>
        <strain evidence="3">Mu292</strain>
    </source>
</reference>
<dbReference type="EMBL" id="FAUH01000001">
    <property type="protein sequence ID" value="CUU64731.1"/>
    <property type="molecule type" value="Genomic_DNA"/>
</dbReference>
<keyword evidence="3" id="KW-1185">Reference proteome</keyword>
<dbReference type="OrthoDB" id="4417913at2"/>
<proteinExistence type="predicted"/>
<evidence type="ECO:0000313" key="3">
    <source>
        <dbReference type="Proteomes" id="UP000182498"/>
    </source>
</evidence>
<name>A0A0X2NIX6_9CORY</name>
<evidence type="ECO:0008006" key="4">
    <source>
        <dbReference type="Google" id="ProtNLM"/>
    </source>
</evidence>
<keyword evidence="1" id="KW-0732">Signal</keyword>
<sequence>MTFSSRIHLPLVALLMVGALAACGSDDDNGSAAGSGAAAPRTPVSTDVADLVLTAEDAPGGFSHLDIGEMLAEQTAGGDDDDVLGTIDQINAGNSTDPAECAALQPNQLTFIAQISDRPGEIAVAEFTADDDSEVTVIDSLVSTTEGEERLPANLSGCGSFTTTFTDVFTGEGGESSYALFSETSDAQIEGVEDARIITVTADDGAPETWEPVNIVDGNIGSVYFRVTGHGSIDPQMLVGVTQTQVDRITGR</sequence>
<dbReference type="PROSITE" id="PS51257">
    <property type="entry name" value="PROKAR_LIPOPROTEIN"/>
    <property type="match status" value="1"/>
</dbReference>
<evidence type="ECO:0000313" key="2">
    <source>
        <dbReference type="EMBL" id="CUU64731.1"/>
    </source>
</evidence>
<protein>
    <recommendedName>
        <fullName evidence="4">Secreted protein</fullName>
    </recommendedName>
</protein>
<dbReference type="RefSeq" id="WP_141656960.1">
    <property type="nucleotide sequence ID" value="NZ_FAUH01000001.1"/>
</dbReference>
<feature type="chain" id="PRO_5007036505" description="Secreted protein" evidence="1">
    <location>
        <begin position="22"/>
        <end position="252"/>
    </location>
</feature>
<evidence type="ECO:0000256" key="1">
    <source>
        <dbReference type="SAM" id="SignalP"/>
    </source>
</evidence>
<organism evidence="2 3">
    <name type="scientific">Corynebacterium variabile</name>
    <dbReference type="NCBI Taxonomy" id="1727"/>
    <lineage>
        <taxon>Bacteria</taxon>
        <taxon>Bacillati</taxon>
        <taxon>Actinomycetota</taxon>
        <taxon>Actinomycetes</taxon>
        <taxon>Mycobacteriales</taxon>
        <taxon>Corynebacteriaceae</taxon>
        <taxon>Corynebacterium</taxon>
    </lineage>
</organism>
<gene>
    <name evidence="2" type="ORF">CVAR292_00035</name>
</gene>
<dbReference type="AlphaFoldDB" id="A0A0X2NIX6"/>
<feature type="signal peptide" evidence="1">
    <location>
        <begin position="1"/>
        <end position="21"/>
    </location>
</feature>